<gene>
    <name evidence="2" type="primary">higA</name>
    <name evidence="2" type="ORF">CEP48_00895</name>
</gene>
<dbReference type="PANTHER" id="PTHR36924">
    <property type="entry name" value="ANTITOXIN HIGA-1"/>
    <property type="match status" value="1"/>
</dbReference>
<sequence>MLAMQRKPTPVGEILQAEFLEPLNLKIGDLAIILNVHRNTASSLVNNSSRVTLEMAVKLSKAFGTTPEFWLNLQNNVDLWELNNNPRFQQSLEKVQIANNVAFAL</sequence>
<keyword evidence="1" id="KW-0238">DNA-binding</keyword>
<dbReference type="PROSITE" id="PS50943">
    <property type="entry name" value="HTH_CROC1"/>
    <property type="match status" value="1"/>
</dbReference>
<dbReference type="Gene3D" id="1.10.260.40">
    <property type="entry name" value="lambda repressor-like DNA-binding domains"/>
    <property type="match status" value="1"/>
</dbReference>
<dbReference type="SUPFAM" id="SSF47413">
    <property type="entry name" value="lambda repressor-like DNA-binding domains"/>
    <property type="match status" value="1"/>
</dbReference>
<name>A0A8E3S7U1_9PAST</name>
<dbReference type="GO" id="GO:0003677">
    <property type="term" value="F:DNA binding"/>
    <property type="evidence" value="ECO:0007669"/>
    <property type="project" value="UniProtKB-KW"/>
</dbReference>
<dbReference type="InterPro" id="IPR001387">
    <property type="entry name" value="Cro/C1-type_HTH"/>
</dbReference>
<organism evidence="2 3">
    <name type="scientific">Mergibacter septicus</name>
    <dbReference type="NCBI Taxonomy" id="221402"/>
    <lineage>
        <taxon>Bacteria</taxon>
        <taxon>Pseudomonadati</taxon>
        <taxon>Pseudomonadota</taxon>
        <taxon>Gammaproteobacteria</taxon>
        <taxon>Pasteurellales</taxon>
        <taxon>Pasteurellaceae</taxon>
        <taxon>Mergibacter</taxon>
    </lineage>
</organism>
<dbReference type="CDD" id="cd00093">
    <property type="entry name" value="HTH_XRE"/>
    <property type="match status" value="1"/>
</dbReference>
<dbReference type="SMART" id="SM00530">
    <property type="entry name" value="HTH_XRE"/>
    <property type="match status" value="1"/>
</dbReference>
<evidence type="ECO:0000313" key="3">
    <source>
        <dbReference type="Proteomes" id="UP000955338"/>
    </source>
</evidence>
<protein>
    <submittedName>
        <fullName evidence="2">Addiction module antidote protein, HigA family</fullName>
    </submittedName>
</protein>
<dbReference type="RefSeq" id="WP_261919845.1">
    <property type="nucleotide sequence ID" value="NZ_CP022011.1"/>
</dbReference>
<dbReference type="NCBIfam" id="TIGR02607">
    <property type="entry name" value="antidote_HigA"/>
    <property type="match status" value="1"/>
</dbReference>
<dbReference type="Pfam" id="PF01381">
    <property type="entry name" value="HTH_3"/>
    <property type="match status" value="1"/>
</dbReference>
<keyword evidence="3" id="KW-1185">Reference proteome</keyword>
<accession>A0A8E3S7U1</accession>
<evidence type="ECO:0000313" key="2">
    <source>
        <dbReference type="EMBL" id="QDJ14073.1"/>
    </source>
</evidence>
<dbReference type="Proteomes" id="UP000955338">
    <property type="component" value="Chromosome"/>
</dbReference>
<proteinExistence type="predicted"/>
<dbReference type="InterPro" id="IPR010982">
    <property type="entry name" value="Lambda_DNA-bd_dom_sf"/>
</dbReference>
<dbReference type="PANTHER" id="PTHR36924:SF1">
    <property type="entry name" value="ANTITOXIN HIGA-1"/>
    <property type="match status" value="1"/>
</dbReference>
<evidence type="ECO:0000256" key="1">
    <source>
        <dbReference type="ARBA" id="ARBA00023125"/>
    </source>
</evidence>
<reference evidence="2" key="1">
    <citation type="submission" date="2017-06" db="EMBL/GenBank/DDBJ databases">
        <title>Genome sequencing of pathogenic and non-pathogenic strains within Bisgaard taxon 40.</title>
        <authorList>
            <person name="Ladner J.T."/>
            <person name="Lovett S.P."/>
            <person name="Koroleva G."/>
            <person name="Lorch J.M."/>
        </authorList>
    </citation>
    <scope>NUCLEOTIDE SEQUENCE</scope>
    <source>
        <strain evidence="2">27576-1-I1</strain>
    </source>
</reference>
<dbReference type="InterPro" id="IPR013430">
    <property type="entry name" value="Toxin_antidote_HigA"/>
</dbReference>
<dbReference type="EMBL" id="CP022011">
    <property type="protein sequence ID" value="QDJ14073.1"/>
    <property type="molecule type" value="Genomic_DNA"/>
</dbReference>
<dbReference type="AlphaFoldDB" id="A0A8E3S7U1"/>